<evidence type="ECO:0000256" key="2">
    <source>
        <dbReference type="ARBA" id="ARBA00023125"/>
    </source>
</evidence>
<dbReference type="GO" id="GO:0043200">
    <property type="term" value="P:response to amino acid"/>
    <property type="evidence" value="ECO:0007669"/>
    <property type="project" value="TreeGrafter"/>
</dbReference>
<dbReference type="EMBL" id="UINC01033037">
    <property type="protein sequence ID" value="SVB21675.1"/>
    <property type="molecule type" value="Genomic_DNA"/>
</dbReference>
<name>A0A382C6E5_9ZZZZ</name>
<proteinExistence type="predicted"/>
<dbReference type="InterPro" id="IPR019885">
    <property type="entry name" value="Tscrpt_reg_HTH_AsnC-type_CS"/>
</dbReference>
<gene>
    <name evidence="5" type="ORF">METZ01_LOCUS174529</name>
</gene>
<evidence type="ECO:0000256" key="3">
    <source>
        <dbReference type="ARBA" id="ARBA00023163"/>
    </source>
</evidence>
<dbReference type="PROSITE" id="PS00519">
    <property type="entry name" value="HTH_ASNC_1"/>
    <property type="match status" value="1"/>
</dbReference>
<feature type="domain" description="HTH asnC-type" evidence="4">
    <location>
        <begin position="1"/>
        <end position="62"/>
    </location>
</feature>
<dbReference type="AlphaFoldDB" id="A0A382C6E5"/>
<dbReference type="PANTHER" id="PTHR30154:SF17">
    <property type="entry name" value="DNA-BINDING TRANSCRIPTIONAL ACTIVATOR DECR"/>
    <property type="match status" value="1"/>
</dbReference>
<keyword evidence="1" id="KW-0805">Transcription regulation</keyword>
<accession>A0A382C6E5</accession>
<dbReference type="InterPro" id="IPR011991">
    <property type="entry name" value="ArsR-like_HTH"/>
</dbReference>
<dbReference type="CDD" id="cd00090">
    <property type="entry name" value="HTH_ARSR"/>
    <property type="match status" value="1"/>
</dbReference>
<dbReference type="PRINTS" id="PR00033">
    <property type="entry name" value="HTHASNC"/>
</dbReference>
<dbReference type="PANTHER" id="PTHR30154">
    <property type="entry name" value="LEUCINE-RESPONSIVE REGULATORY PROTEIN"/>
    <property type="match status" value="1"/>
</dbReference>
<keyword evidence="2" id="KW-0238">DNA-binding</keyword>
<dbReference type="InterPro" id="IPR000485">
    <property type="entry name" value="AsnC-type_HTH_dom"/>
</dbReference>
<dbReference type="InterPro" id="IPR019887">
    <property type="entry name" value="Tscrpt_reg_AsnC/Lrp_C"/>
</dbReference>
<dbReference type="Pfam" id="PF13412">
    <property type="entry name" value="HTH_24"/>
    <property type="match status" value="1"/>
</dbReference>
<dbReference type="InterPro" id="IPR036388">
    <property type="entry name" value="WH-like_DNA-bd_sf"/>
</dbReference>
<dbReference type="PROSITE" id="PS50956">
    <property type="entry name" value="HTH_ASNC_2"/>
    <property type="match status" value="1"/>
</dbReference>
<dbReference type="Pfam" id="PF01037">
    <property type="entry name" value="AsnC_trans_reg"/>
    <property type="match status" value="1"/>
</dbReference>
<reference evidence="5" key="1">
    <citation type="submission" date="2018-05" db="EMBL/GenBank/DDBJ databases">
        <authorList>
            <person name="Lanie J.A."/>
            <person name="Ng W.-L."/>
            <person name="Kazmierczak K.M."/>
            <person name="Andrzejewski T.M."/>
            <person name="Davidsen T.M."/>
            <person name="Wayne K.J."/>
            <person name="Tettelin H."/>
            <person name="Glass J.I."/>
            <person name="Rusch D."/>
            <person name="Podicherti R."/>
            <person name="Tsui H.-C.T."/>
            <person name="Winkler M.E."/>
        </authorList>
    </citation>
    <scope>NUCLEOTIDE SEQUENCE</scope>
</reference>
<sequence length="156" mass="17702">MDHIDRKILSLLQHNASLSINEIATEVNLSSTPCWKRIRRLELEGVIQKRVALLDPQKVGAGIFVFVSIKTNSHTQEWFEQFVETVEDMPEVLGFYRLAGDVDYLMKVVVPDIASYNDFYVRLIDRLPLSNVTAGFVMEEIKHTTALPLPADSPES</sequence>
<dbReference type="GO" id="GO:0043565">
    <property type="term" value="F:sequence-specific DNA binding"/>
    <property type="evidence" value="ECO:0007669"/>
    <property type="project" value="InterPro"/>
</dbReference>
<dbReference type="Gene3D" id="1.10.10.10">
    <property type="entry name" value="Winged helix-like DNA-binding domain superfamily/Winged helix DNA-binding domain"/>
    <property type="match status" value="1"/>
</dbReference>
<dbReference type="SUPFAM" id="SSF46785">
    <property type="entry name" value="Winged helix' DNA-binding domain"/>
    <property type="match status" value="1"/>
</dbReference>
<dbReference type="SUPFAM" id="SSF54909">
    <property type="entry name" value="Dimeric alpha+beta barrel"/>
    <property type="match status" value="1"/>
</dbReference>
<keyword evidence="3" id="KW-0804">Transcription</keyword>
<dbReference type="InterPro" id="IPR019888">
    <property type="entry name" value="Tscrpt_reg_AsnC-like"/>
</dbReference>
<evidence type="ECO:0000256" key="1">
    <source>
        <dbReference type="ARBA" id="ARBA00023015"/>
    </source>
</evidence>
<organism evidence="5">
    <name type="scientific">marine metagenome</name>
    <dbReference type="NCBI Taxonomy" id="408172"/>
    <lineage>
        <taxon>unclassified sequences</taxon>
        <taxon>metagenomes</taxon>
        <taxon>ecological metagenomes</taxon>
    </lineage>
</organism>
<evidence type="ECO:0000259" key="4">
    <source>
        <dbReference type="PROSITE" id="PS50956"/>
    </source>
</evidence>
<dbReference type="InterPro" id="IPR036390">
    <property type="entry name" value="WH_DNA-bd_sf"/>
</dbReference>
<dbReference type="SMART" id="SM00344">
    <property type="entry name" value="HTH_ASNC"/>
    <property type="match status" value="1"/>
</dbReference>
<dbReference type="InterPro" id="IPR011008">
    <property type="entry name" value="Dimeric_a/b-barrel"/>
</dbReference>
<dbReference type="Gene3D" id="3.30.70.920">
    <property type="match status" value="1"/>
</dbReference>
<protein>
    <recommendedName>
        <fullName evidence="4">HTH asnC-type domain-containing protein</fullName>
    </recommendedName>
</protein>
<dbReference type="GO" id="GO:0005829">
    <property type="term" value="C:cytosol"/>
    <property type="evidence" value="ECO:0007669"/>
    <property type="project" value="TreeGrafter"/>
</dbReference>
<evidence type="ECO:0000313" key="5">
    <source>
        <dbReference type="EMBL" id="SVB21675.1"/>
    </source>
</evidence>